<keyword evidence="6" id="KW-0963">Cytoplasm</keyword>
<comment type="catalytic activity">
    <reaction evidence="5 6">
        <text>NAD(+) + ATP = ADP + NADP(+) + H(+)</text>
        <dbReference type="Rhea" id="RHEA:18629"/>
        <dbReference type="ChEBI" id="CHEBI:15378"/>
        <dbReference type="ChEBI" id="CHEBI:30616"/>
        <dbReference type="ChEBI" id="CHEBI:57540"/>
        <dbReference type="ChEBI" id="CHEBI:58349"/>
        <dbReference type="ChEBI" id="CHEBI:456216"/>
        <dbReference type="EC" id="2.7.1.23"/>
    </reaction>
</comment>
<dbReference type="SUPFAM" id="SSF111331">
    <property type="entry name" value="NAD kinase/diacylglycerol kinase-like"/>
    <property type="match status" value="1"/>
</dbReference>
<proteinExistence type="inferred from homology"/>
<dbReference type="GO" id="GO:0051287">
    <property type="term" value="F:NAD binding"/>
    <property type="evidence" value="ECO:0007669"/>
    <property type="project" value="UniProtKB-ARBA"/>
</dbReference>
<feature type="binding site" evidence="6">
    <location>
        <position position="172"/>
    </location>
    <ligand>
        <name>NAD(+)</name>
        <dbReference type="ChEBI" id="CHEBI:57540"/>
    </ligand>
</feature>
<dbReference type="InterPro" id="IPR017437">
    <property type="entry name" value="ATP-NAD_kinase_PpnK-typ_C"/>
</dbReference>
<sequence>MNTIGLVVNSNKGDVSDPVGKVVSWLTEQNIRVLFNQESAALLGRRGEGMSTRNLAEKCDCIMVWGGDGTLLNCARQTASTGTPIFGVNLGRLGFLTEIDIPDLREKMQALIAGHYYIEERMMLEAAVIRDGEIIDNSVCLNDAVVSKGASFRMVRLNIKVNEEFVGEFSADGVIIASPTGSTAYSLSAGGPIVSPEVHVMLITPISPHSLSNRPIVISPDSEVEIQVLPCVDDVRLNLDGQYGFPLKAGDRVLVKKAPVKARFLKIQKTGFYEVLREKLKEWQSGLD</sequence>
<keyword evidence="6" id="KW-0067">ATP-binding</keyword>
<keyword evidence="4 6" id="KW-0520">NAD</keyword>
<dbReference type="InterPro" id="IPR016064">
    <property type="entry name" value="NAD/diacylglycerol_kinase_sf"/>
</dbReference>
<dbReference type="Proteomes" id="UP000184148">
    <property type="component" value="Unassembled WGS sequence"/>
</dbReference>
<dbReference type="Gene3D" id="2.60.200.30">
    <property type="entry name" value="Probable inorganic polyphosphate/atp-NAD kinase, domain 2"/>
    <property type="match status" value="1"/>
</dbReference>
<dbReference type="GO" id="GO:0019674">
    <property type="term" value="P:NAD+ metabolic process"/>
    <property type="evidence" value="ECO:0007669"/>
    <property type="project" value="InterPro"/>
</dbReference>
<evidence type="ECO:0000256" key="1">
    <source>
        <dbReference type="ARBA" id="ARBA00022679"/>
    </source>
</evidence>
<feature type="binding site" evidence="6">
    <location>
        <position position="242"/>
    </location>
    <ligand>
        <name>NAD(+)</name>
        <dbReference type="ChEBI" id="CHEBI:57540"/>
    </ligand>
</feature>
<dbReference type="AlphaFoldDB" id="A0A1M4V1Z5"/>
<comment type="subcellular location">
    <subcellularLocation>
        <location evidence="6">Cytoplasm</location>
    </subcellularLocation>
</comment>
<feature type="binding site" evidence="6">
    <location>
        <begin position="68"/>
        <end position="69"/>
    </location>
    <ligand>
        <name>NAD(+)</name>
        <dbReference type="ChEBI" id="CHEBI:57540"/>
    </ligand>
</feature>
<evidence type="ECO:0000256" key="2">
    <source>
        <dbReference type="ARBA" id="ARBA00022777"/>
    </source>
</evidence>
<evidence type="ECO:0000313" key="8">
    <source>
        <dbReference type="Proteomes" id="UP000184148"/>
    </source>
</evidence>
<comment type="similarity">
    <text evidence="6">Belongs to the NAD kinase family.</text>
</comment>
<evidence type="ECO:0000313" key="7">
    <source>
        <dbReference type="EMBL" id="SHE62908.1"/>
    </source>
</evidence>
<dbReference type="Pfam" id="PF01513">
    <property type="entry name" value="NAD_kinase"/>
    <property type="match status" value="1"/>
</dbReference>
<dbReference type="GO" id="GO:0003951">
    <property type="term" value="F:NAD+ kinase activity"/>
    <property type="evidence" value="ECO:0007669"/>
    <property type="project" value="UniProtKB-UniRule"/>
</dbReference>
<dbReference type="EC" id="2.7.1.23" evidence="6"/>
<dbReference type="PANTHER" id="PTHR20275">
    <property type="entry name" value="NAD KINASE"/>
    <property type="match status" value="1"/>
</dbReference>
<reference evidence="8" key="1">
    <citation type="submission" date="2016-11" db="EMBL/GenBank/DDBJ databases">
        <authorList>
            <person name="Varghese N."/>
            <person name="Submissions S."/>
        </authorList>
    </citation>
    <scope>NUCLEOTIDE SEQUENCE [LARGE SCALE GENOMIC DNA]</scope>
    <source>
        <strain evidence="8">DSM 12395</strain>
    </source>
</reference>
<dbReference type="GO" id="GO:0005737">
    <property type="term" value="C:cytoplasm"/>
    <property type="evidence" value="ECO:0007669"/>
    <property type="project" value="UniProtKB-SubCell"/>
</dbReference>
<dbReference type="HAMAP" id="MF_00361">
    <property type="entry name" value="NAD_kinase"/>
    <property type="match status" value="1"/>
</dbReference>
<dbReference type="Pfam" id="PF20143">
    <property type="entry name" value="NAD_kinase_C"/>
    <property type="match status" value="1"/>
</dbReference>
<feature type="binding site" evidence="6">
    <location>
        <position position="153"/>
    </location>
    <ligand>
        <name>NAD(+)</name>
        <dbReference type="ChEBI" id="CHEBI:57540"/>
    </ligand>
</feature>
<dbReference type="GO" id="GO:0006741">
    <property type="term" value="P:NADP+ biosynthetic process"/>
    <property type="evidence" value="ECO:0007669"/>
    <property type="project" value="UniProtKB-UniRule"/>
</dbReference>
<dbReference type="GO" id="GO:0046872">
    <property type="term" value="F:metal ion binding"/>
    <property type="evidence" value="ECO:0007669"/>
    <property type="project" value="UniProtKB-UniRule"/>
</dbReference>
<dbReference type="PANTHER" id="PTHR20275:SF0">
    <property type="entry name" value="NAD KINASE"/>
    <property type="match status" value="1"/>
</dbReference>
<feature type="binding site" evidence="6">
    <location>
        <begin position="142"/>
        <end position="143"/>
    </location>
    <ligand>
        <name>NAD(+)</name>
        <dbReference type="ChEBI" id="CHEBI:57540"/>
    </ligand>
</feature>
<dbReference type="InterPro" id="IPR002504">
    <property type="entry name" value="NADK"/>
</dbReference>
<comment type="caution">
    <text evidence="6">Lacks conserved residue(s) required for the propagation of feature annotation.</text>
</comment>
<evidence type="ECO:0000256" key="5">
    <source>
        <dbReference type="ARBA" id="ARBA00047925"/>
    </source>
</evidence>
<protein>
    <recommendedName>
        <fullName evidence="6">NAD kinase</fullName>
        <ecNumber evidence="6">2.7.1.23</ecNumber>
    </recommendedName>
    <alternativeName>
        <fullName evidence="6">ATP-dependent NAD kinase</fullName>
    </alternativeName>
</protein>
<dbReference type="STRING" id="1121429.SAMN02745133_00831"/>
<keyword evidence="2 6" id="KW-0418">Kinase</keyword>
<gene>
    <name evidence="6" type="primary">nadK</name>
    <name evidence="7" type="ORF">SAMN02745133_00831</name>
</gene>
<evidence type="ECO:0000256" key="4">
    <source>
        <dbReference type="ARBA" id="ARBA00023027"/>
    </source>
</evidence>
<comment type="cofactor">
    <cofactor evidence="6">
        <name>a divalent metal cation</name>
        <dbReference type="ChEBI" id="CHEBI:60240"/>
    </cofactor>
</comment>
<feature type="binding site" evidence="6">
    <location>
        <begin position="183"/>
        <end position="188"/>
    </location>
    <ligand>
        <name>NAD(+)</name>
        <dbReference type="ChEBI" id="CHEBI:57540"/>
    </ligand>
</feature>
<dbReference type="InterPro" id="IPR017438">
    <property type="entry name" value="ATP-NAD_kinase_N"/>
</dbReference>
<dbReference type="Gene3D" id="3.40.50.10330">
    <property type="entry name" value="Probable inorganic polyphosphate/atp-NAD kinase, domain 1"/>
    <property type="match status" value="1"/>
</dbReference>
<accession>A0A1M4V1Z5</accession>
<keyword evidence="6" id="KW-0547">Nucleotide-binding</keyword>
<feature type="active site" description="Proton acceptor" evidence="6">
    <location>
        <position position="68"/>
    </location>
</feature>
<keyword evidence="1 6" id="KW-0808">Transferase</keyword>
<evidence type="ECO:0000256" key="6">
    <source>
        <dbReference type="HAMAP-Rule" id="MF_00361"/>
    </source>
</evidence>
<dbReference type="OrthoDB" id="9774737at2"/>
<dbReference type="GO" id="GO:0005524">
    <property type="term" value="F:ATP binding"/>
    <property type="evidence" value="ECO:0007669"/>
    <property type="project" value="UniProtKB-KW"/>
</dbReference>
<keyword evidence="8" id="KW-1185">Reference proteome</keyword>
<organism evidence="7 8">
    <name type="scientific">Desulforamulus putei DSM 12395</name>
    <dbReference type="NCBI Taxonomy" id="1121429"/>
    <lineage>
        <taxon>Bacteria</taxon>
        <taxon>Bacillati</taxon>
        <taxon>Bacillota</taxon>
        <taxon>Clostridia</taxon>
        <taxon>Eubacteriales</taxon>
        <taxon>Peptococcaceae</taxon>
        <taxon>Desulforamulus</taxon>
    </lineage>
</organism>
<comment type="function">
    <text evidence="6">Involved in the regulation of the intracellular balance of NAD and NADP, and is a key enzyme in the biosynthesis of NADP. Catalyzes specifically the phosphorylation on 2'-hydroxyl of the adenosine moiety of NAD to yield NADP.</text>
</comment>
<keyword evidence="3 6" id="KW-0521">NADP</keyword>
<dbReference type="EMBL" id="FQUY01000003">
    <property type="protein sequence ID" value="SHE62908.1"/>
    <property type="molecule type" value="Genomic_DNA"/>
</dbReference>
<dbReference type="RefSeq" id="WP_073236155.1">
    <property type="nucleotide sequence ID" value="NZ_FQUY01000003.1"/>
</dbReference>
<evidence type="ECO:0000256" key="3">
    <source>
        <dbReference type="ARBA" id="ARBA00022857"/>
    </source>
</evidence>
<name>A0A1M4V1Z5_9FIRM</name>